<protein>
    <submittedName>
        <fullName evidence="2">Uncharacterized protein</fullName>
    </submittedName>
</protein>
<evidence type="ECO:0000313" key="3">
    <source>
        <dbReference type="Proteomes" id="UP000002009"/>
    </source>
</evidence>
<sequence length="859" mass="93267">MRRGIETLRALLRTVPSTPTHVHPTRTLLADPPALRGWRIVAPRPTRVEPGRGIIRGLARWAATGDGGWTRVRSERDRADRDRRRSETGADGVPIGPDTRGAHRRREGGASSQGSHASGPSKEHVRLNGDLAHARGVDALLAIVDARGDEMNAVNVATAVNSLWKQAKREARDIAKEQRRHLRQAHRRGEEGHRRGETRDSEAARDRVGTELSHDPRLPKLLRLVREKVDELHARAVSGVMHGLGVLHSDLRALPTARWTTRFEKSFTAKLADVLSSRVEVTAADMNAQEVAIAYNACAKYDALGERLTPNAWLALASAASKESDRFTSQGLAMTLNALSKTPAMEATAAAAVPQRGWETLARAVVRAYVPARGAWRPNDDGDMQSVAVIFNALAKLDHAALAIAGEDGWRVLVAAAVTCARTRTGRDELGFDGQALAMVLNAFANCHAASSELARIKGGWSALSDNFVAVAPRDTRAQGACMILNASWKLIKEHGFETSAEFRRAAADFAARIAEDVPPKTTGLLVNSLAKLKDVAAEVTPEGWRRIAACVHRAYASVGDANFERDREKIRDLHRGNERGSFAERFADSGFEVGQFDGDELTATFQSVCACDPLVDVLGDDTWRVISAAVADFARTGAMSPDSVFATTASYNALRKRAPRAFAAADACDVWEPLATCALSRLHDMNPVFVIQTLDAAKKLPELREALEKVGGSVSGWARLAERLGETAGELDAVNIVNAVSALGWMPFLAVHMSDKGWNTVLDRLRSHETVLGDRRLSVEAAMSHGHDVSGAAASAAAETKYAEKSVSGLRLIQSHGGYDSYGKAVREKIAECIERIEGKMDDETRAKVHKRFEKLSR</sequence>
<organism evidence="2 3">
    <name type="scientific">Micromonas commoda (strain RCC299 / NOUM17 / CCMP2709)</name>
    <name type="common">Picoplanktonic green alga</name>
    <dbReference type="NCBI Taxonomy" id="296587"/>
    <lineage>
        <taxon>Eukaryota</taxon>
        <taxon>Viridiplantae</taxon>
        <taxon>Chlorophyta</taxon>
        <taxon>Mamiellophyceae</taxon>
        <taxon>Mamiellales</taxon>
        <taxon>Mamiellaceae</taxon>
        <taxon>Micromonas</taxon>
    </lineage>
</organism>
<feature type="compositionally biased region" description="Basic and acidic residues" evidence="1">
    <location>
        <begin position="187"/>
        <end position="212"/>
    </location>
</feature>
<evidence type="ECO:0000313" key="2">
    <source>
        <dbReference type="EMBL" id="ACO65792.1"/>
    </source>
</evidence>
<dbReference type="KEGG" id="mis:MICPUN_61214"/>
<dbReference type="GeneID" id="8246097"/>
<name>C1EBW9_MICCC</name>
<dbReference type="AlphaFoldDB" id="C1EBW9"/>
<proteinExistence type="predicted"/>
<feature type="compositionally biased region" description="Basic and acidic residues" evidence="1">
    <location>
        <begin position="72"/>
        <end position="88"/>
    </location>
</feature>
<gene>
    <name evidence="2" type="ORF">MICPUN_61214</name>
</gene>
<keyword evidence="3" id="KW-1185">Reference proteome</keyword>
<dbReference type="Proteomes" id="UP000002009">
    <property type="component" value="Chromosome 9"/>
</dbReference>
<feature type="region of interest" description="Disordered" evidence="1">
    <location>
        <begin position="172"/>
        <end position="212"/>
    </location>
</feature>
<feature type="compositionally biased region" description="Low complexity" evidence="1">
    <location>
        <begin position="109"/>
        <end position="120"/>
    </location>
</feature>
<dbReference type="OrthoDB" id="385235at2759"/>
<evidence type="ECO:0000256" key="1">
    <source>
        <dbReference type="SAM" id="MobiDB-lite"/>
    </source>
</evidence>
<dbReference type="RefSeq" id="XP_002504534.1">
    <property type="nucleotide sequence ID" value="XM_002504488.1"/>
</dbReference>
<dbReference type="InParanoid" id="C1EBW9"/>
<feature type="region of interest" description="Disordered" evidence="1">
    <location>
        <begin position="70"/>
        <end position="124"/>
    </location>
</feature>
<reference evidence="2 3" key="1">
    <citation type="journal article" date="2009" name="Science">
        <title>Green evolution and dynamic adaptations revealed by genomes of the marine picoeukaryotes Micromonas.</title>
        <authorList>
            <person name="Worden A.Z."/>
            <person name="Lee J.H."/>
            <person name="Mock T."/>
            <person name="Rouze P."/>
            <person name="Simmons M.P."/>
            <person name="Aerts A.L."/>
            <person name="Allen A.E."/>
            <person name="Cuvelier M.L."/>
            <person name="Derelle E."/>
            <person name="Everett M.V."/>
            <person name="Foulon E."/>
            <person name="Grimwood J."/>
            <person name="Gundlach H."/>
            <person name="Henrissat B."/>
            <person name="Napoli C."/>
            <person name="McDonald S.M."/>
            <person name="Parker M.S."/>
            <person name="Rombauts S."/>
            <person name="Salamov A."/>
            <person name="Von Dassow P."/>
            <person name="Badger J.H."/>
            <person name="Coutinho P.M."/>
            <person name="Demir E."/>
            <person name="Dubchak I."/>
            <person name="Gentemann C."/>
            <person name="Eikrem W."/>
            <person name="Gready J.E."/>
            <person name="John U."/>
            <person name="Lanier W."/>
            <person name="Lindquist E.A."/>
            <person name="Lucas S."/>
            <person name="Mayer K.F."/>
            <person name="Moreau H."/>
            <person name="Not F."/>
            <person name="Otillar R."/>
            <person name="Panaud O."/>
            <person name="Pangilinan J."/>
            <person name="Paulsen I."/>
            <person name="Piegu B."/>
            <person name="Poliakov A."/>
            <person name="Robbens S."/>
            <person name="Schmutz J."/>
            <person name="Toulza E."/>
            <person name="Wyss T."/>
            <person name="Zelensky A."/>
            <person name="Zhou K."/>
            <person name="Armbrust E.V."/>
            <person name="Bhattacharya D."/>
            <person name="Goodenough U.W."/>
            <person name="Van de Peer Y."/>
            <person name="Grigoriev I.V."/>
        </authorList>
    </citation>
    <scope>NUCLEOTIDE SEQUENCE [LARGE SCALE GENOMIC DNA]</scope>
    <source>
        <strain evidence="3">RCC299 / NOUM17</strain>
    </source>
</reference>
<dbReference type="EMBL" id="CP001329">
    <property type="protein sequence ID" value="ACO65792.1"/>
    <property type="molecule type" value="Genomic_DNA"/>
</dbReference>
<accession>C1EBW9</accession>